<evidence type="ECO:0000313" key="1">
    <source>
        <dbReference type="EMBL" id="NMF99915.1"/>
    </source>
</evidence>
<reference evidence="1 2" key="1">
    <citation type="submission" date="2019-12" db="EMBL/GenBank/DDBJ databases">
        <title>Comparative genomics gives insights into the taxonomy of the Azoarcus-Aromatoleum group and reveals separate origins of nif in the plant-associated Azoarcus and non-plant-associated Aromatoleum sub-groups.</title>
        <authorList>
            <person name="Lafos M."/>
            <person name="Maluk M."/>
            <person name="Batista M."/>
            <person name="Junghare M."/>
            <person name="Carmona M."/>
            <person name="Faoro H."/>
            <person name="Cruz L.M."/>
            <person name="Battistoni F."/>
            <person name="De Souza E."/>
            <person name="Pedrosa F."/>
            <person name="Chen W.-M."/>
            <person name="Poole P.S."/>
            <person name="Dixon R.A."/>
            <person name="James E.K."/>
        </authorList>
    </citation>
    <scope>NUCLEOTIDE SEQUENCE [LARGE SCALE GENOMIC DNA]</scope>
    <source>
        <strain evidence="1 2">T</strain>
    </source>
</reference>
<name>A0ABX1NKW0_9RHOO</name>
<dbReference type="Proteomes" id="UP000634522">
    <property type="component" value="Unassembled WGS sequence"/>
</dbReference>
<protein>
    <recommendedName>
        <fullName evidence="3">Uracil-DNA glycosylase</fullName>
    </recommendedName>
</protein>
<dbReference type="EMBL" id="WTVS01000057">
    <property type="protein sequence ID" value="NMF99915.1"/>
    <property type="molecule type" value="Genomic_DNA"/>
</dbReference>
<proteinExistence type="predicted"/>
<keyword evidence="2" id="KW-1185">Reference proteome</keyword>
<dbReference type="RefSeq" id="WP_169142454.1">
    <property type="nucleotide sequence ID" value="NZ_WTVS01000057.1"/>
</dbReference>
<organism evidence="1 2">
    <name type="scientific">Aromatoleum toluolicum</name>
    <dbReference type="NCBI Taxonomy" id="90060"/>
    <lineage>
        <taxon>Bacteria</taxon>
        <taxon>Pseudomonadati</taxon>
        <taxon>Pseudomonadota</taxon>
        <taxon>Betaproteobacteria</taxon>
        <taxon>Rhodocyclales</taxon>
        <taxon>Rhodocyclaceae</taxon>
        <taxon>Aromatoleum</taxon>
    </lineage>
</organism>
<gene>
    <name evidence="1" type="ORF">GPA27_21305</name>
</gene>
<evidence type="ECO:0008006" key="3">
    <source>
        <dbReference type="Google" id="ProtNLM"/>
    </source>
</evidence>
<accession>A0ABX1NKW0</accession>
<sequence length="65" mass="7152">MLIDADPPAMAQSCKDCRHRARPGHAEPGYCAMRIDTPHAYGPGHPLHLLPEDGGASCEHFEEWT</sequence>
<comment type="caution">
    <text evidence="1">The sequence shown here is derived from an EMBL/GenBank/DDBJ whole genome shotgun (WGS) entry which is preliminary data.</text>
</comment>
<evidence type="ECO:0000313" key="2">
    <source>
        <dbReference type="Proteomes" id="UP000634522"/>
    </source>
</evidence>